<evidence type="ECO:0000256" key="5">
    <source>
        <dbReference type="ARBA" id="ARBA00023054"/>
    </source>
</evidence>
<accession>A0A397TWN2</accession>
<evidence type="ECO:0000313" key="9">
    <source>
        <dbReference type="Proteomes" id="UP000266673"/>
    </source>
</evidence>
<evidence type="ECO:0000256" key="4">
    <source>
        <dbReference type="ARBA" id="ARBA00022737"/>
    </source>
</evidence>
<dbReference type="AlphaFoldDB" id="A0A397TWN2"/>
<sequence>MYIFGGQTEEGYSNELIAFDMEKYNSSNASWEFVTPKGPLPPARIAHISCAYEDKIYMFGGMDSDRCYNDMWCYDINNNTWSQLSCTGLIPYPRKYHGATIADGNIYIFGGIDHEGKELGDLTSFQISTQRWYMFQNMGPAPSPRYLHTMSAENEKIFVFGGESNQSPKPDEDGTIHVLDTSRIRYPNQEPLQSQQQMLSQQQMSSQIPQQQIPQQQSPQQQMSQQQMSQQQILQQQMSQQQILQQQMSQQQVHQQQQIMSQYSTPLTSPTQQQTFAQRNNSMSPRQEFSPYGFNSPTSDLRIMTQSPKSYQMSETMDPLDSPKYSLPNSRQGSIPRTQKDINRGPIPENWVYMERQRSNSPNSPQLRSNPNIENIRKQSSSPVTARQSPTNIDHQRNNSNSSPILVHKSKSSADNIHNYPVIRIRTQPSLENVREIQPNVNIRQPRIVEISGNNNNNNNTMIQRQGAPIYSGNPEFYQQNDFRNPRPLPRPPLGGYIEGFDPNLMSGNFQPGMFQNPIYQNYSKPTNSYIESAISSPTLPTDGHYRMSDTVDHSSANIMSTEYNEFMRELEQRDTVIQSLKKRETWLKAELAIARKTGYTIDQVEFEGDKSEKVDLDQLIDNADKGSEKFSLLFNIAKIKQELMKSKANIAVQAQVASQKIIDSERIRTAALQEAAYFKAKLTALKNHSKPDLVIIESERASELEKRLTKALNDKETVQAQLLHLQQDFNNEKSSKECAEERAKTAVERAEEAENAHARSLTELAALHSRATAAESELRETKGQLLNSNIELKKSQNNYEHAKVKIVQMESTIMKARSENSALQRQLAEASEEVIRIKGKLNEKERLLEEKSRILEETEVKLGMMR</sequence>
<evidence type="ECO:0000313" key="8">
    <source>
        <dbReference type="EMBL" id="RIB02450.1"/>
    </source>
</evidence>
<proteinExistence type="predicted"/>
<dbReference type="InterPro" id="IPR015915">
    <property type="entry name" value="Kelch-typ_b-propeller"/>
</dbReference>
<dbReference type="PANTHER" id="PTHR46093">
    <property type="entry name" value="ACYL-COA-BINDING DOMAIN-CONTAINING PROTEIN 5"/>
    <property type="match status" value="1"/>
</dbReference>
<keyword evidence="3" id="KW-0963">Cytoplasm</keyword>
<feature type="region of interest" description="Disordered" evidence="7">
    <location>
        <begin position="191"/>
        <end position="228"/>
    </location>
</feature>
<dbReference type="FunFam" id="2.120.10.80:FF:000049">
    <property type="entry name" value="Cell polarity protein (Tea1)"/>
    <property type="match status" value="1"/>
</dbReference>
<feature type="compositionally biased region" description="Polar residues" evidence="7">
    <location>
        <begin position="276"/>
        <end position="315"/>
    </location>
</feature>
<keyword evidence="4" id="KW-0677">Repeat</keyword>
<dbReference type="GO" id="GO:0005737">
    <property type="term" value="C:cytoplasm"/>
    <property type="evidence" value="ECO:0007669"/>
    <property type="project" value="UniProtKB-SubCell"/>
</dbReference>
<feature type="compositionally biased region" description="Low complexity" evidence="7">
    <location>
        <begin position="265"/>
        <end position="275"/>
    </location>
</feature>
<dbReference type="STRING" id="44941.A0A397TWN2"/>
<keyword evidence="2" id="KW-0880">Kelch repeat</keyword>
<evidence type="ECO:0000256" key="3">
    <source>
        <dbReference type="ARBA" id="ARBA00022490"/>
    </source>
</evidence>
<comment type="subcellular location">
    <subcellularLocation>
        <location evidence="1">Cytoplasm</location>
    </subcellularLocation>
</comment>
<dbReference type="PANTHER" id="PTHR46093:SF18">
    <property type="entry name" value="FIBRONECTIN TYPE-III DOMAIN-CONTAINING PROTEIN"/>
    <property type="match status" value="1"/>
</dbReference>
<feature type="non-terminal residue" evidence="8">
    <location>
        <position position="867"/>
    </location>
</feature>
<feature type="region of interest" description="Disordered" evidence="7">
    <location>
        <begin position="265"/>
        <end position="413"/>
    </location>
</feature>
<dbReference type="Pfam" id="PF24681">
    <property type="entry name" value="Kelch_KLHDC2_KLHL20_DRC7"/>
    <property type="match status" value="1"/>
</dbReference>
<dbReference type="Proteomes" id="UP000266673">
    <property type="component" value="Unassembled WGS sequence"/>
</dbReference>
<evidence type="ECO:0000256" key="6">
    <source>
        <dbReference type="SAM" id="Coils"/>
    </source>
</evidence>
<feature type="coiled-coil region" evidence="6">
    <location>
        <begin position="702"/>
        <end position="862"/>
    </location>
</feature>
<feature type="compositionally biased region" description="Polar residues" evidence="7">
    <location>
        <begin position="327"/>
        <end position="337"/>
    </location>
</feature>
<dbReference type="EMBL" id="QKWP01002692">
    <property type="protein sequence ID" value="RIB02450.1"/>
    <property type="molecule type" value="Genomic_DNA"/>
</dbReference>
<name>A0A397TWN2_9GLOM</name>
<reference evidence="8 9" key="1">
    <citation type="submission" date="2018-06" db="EMBL/GenBank/DDBJ databases">
        <title>Comparative genomics reveals the genomic features of Rhizophagus irregularis, R. cerebriforme, R. diaphanum and Gigaspora rosea, and their symbiotic lifestyle signature.</title>
        <authorList>
            <person name="Morin E."/>
            <person name="San Clemente H."/>
            <person name="Chen E.C.H."/>
            <person name="De La Providencia I."/>
            <person name="Hainaut M."/>
            <person name="Kuo A."/>
            <person name="Kohler A."/>
            <person name="Murat C."/>
            <person name="Tang N."/>
            <person name="Roy S."/>
            <person name="Loubradou J."/>
            <person name="Henrissat B."/>
            <person name="Grigoriev I.V."/>
            <person name="Corradi N."/>
            <person name="Roux C."/>
            <person name="Martin F.M."/>
        </authorList>
    </citation>
    <scope>NUCLEOTIDE SEQUENCE [LARGE SCALE GENOMIC DNA]</scope>
    <source>
        <strain evidence="8 9">DAOM 194757</strain>
    </source>
</reference>
<gene>
    <name evidence="8" type="ORF">C2G38_2009519</name>
</gene>
<keyword evidence="5 6" id="KW-0175">Coiled coil</keyword>
<dbReference type="SUPFAM" id="SSF117281">
    <property type="entry name" value="Kelch motif"/>
    <property type="match status" value="1"/>
</dbReference>
<protein>
    <submittedName>
        <fullName evidence="8">Uncharacterized protein</fullName>
    </submittedName>
</protein>
<evidence type="ECO:0000256" key="1">
    <source>
        <dbReference type="ARBA" id="ARBA00004496"/>
    </source>
</evidence>
<dbReference type="Gene3D" id="2.120.10.80">
    <property type="entry name" value="Kelch-type beta propeller"/>
    <property type="match status" value="1"/>
</dbReference>
<evidence type="ECO:0000256" key="7">
    <source>
        <dbReference type="SAM" id="MobiDB-lite"/>
    </source>
</evidence>
<feature type="compositionally biased region" description="Polar residues" evidence="7">
    <location>
        <begin position="359"/>
        <end position="404"/>
    </location>
</feature>
<comment type="caution">
    <text evidence="8">The sequence shown here is derived from an EMBL/GenBank/DDBJ whole genome shotgun (WGS) entry which is preliminary data.</text>
</comment>
<keyword evidence="9" id="KW-1185">Reference proteome</keyword>
<organism evidence="8 9">
    <name type="scientific">Gigaspora rosea</name>
    <dbReference type="NCBI Taxonomy" id="44941"/>
    <lineage>
        <taxon>Eukaryota</taxon>
        <taxon>Fungi</taxon>
        <taxon>Fungi incertae sedis</taxon>
        <taxon>Mucoromycota</taxon>
        <taxon>Glomeromycotina</taxon>
        <taxon>Glomeromycetes</taxon>
        <taxon>Diversisporales</taxon>
        <taxon>Gigasporaceae</taxon>
        <taxon>Gigaspora</taxon>
    </lineage>
</organism>
<dbReference type="OrthoDB" id="45365at2759"/>
<dbReference type="InterPro" id="IPR006652">
    <property type="entry name" value="Kelch_1"/>
</dbReference>
<dbReference type="SMART" id="SM00612">
    <property type="entry name" value="Kelch"/>
    <property type="match status" value="2"/>
</dbReference>
<evidence type="ECO:0000256" key="2">
    <source>
        <dbReference type="ARBA" id="ARBA00022441"/>
    </source>
</evidence>